<sequence length="143" mass="15321">MTTTTQTRTRTRPRAGGTQTANQRPSRARKAATPAKATQKVEQKPAPKPRQTAQAPDQELVTWEDVPMPHLKVPVVHMGSGARMGSAVERVRAAVEPRPGRLLYYGGVGALAVLGVLEWPVALAAAAGVWVATHERRRTATSG</sequence>
<keyword evidence="4" id="KW-1185">Reference proteome</keyword>
<evidence type="ECO:0000313" key="4">
    <source>
        <dbReference type="Proteomes" id="UP000642070"/>
    </source>
</evidence>
<gene>
    <name evidence="3" type="ORF">GCM10007977_082660</name>
</gene>
<reference evidence="3" key="1">
    <citation type="journal article" date="2014" name="Int. J. Syst. Evol. Microbiol.">
        <title>Complete genome sequence of Corynebacterium casei LMG S-19264T (=DSM 44701T), isolated from a smear-ripened cheese.</title>
        <authorList>
            <consortium name="US DOE Joint Genome Institute (JGI-PGF)"/>
            <person name="Walter F."/>
            <person name="Albersmeier A."/>
            <person name="Kalinowski J."/>
            <person name="Ruckert C."/>
        </authorList>
    </citation>
    <scope>NUCLEOTIDE SEQUENCE</scope>
    <source>
        <strain evidence="3">JCM 19831</strain>
    </source>
</reference>
<protein>
    <submittedName>
        <fullName evidence="3">Uncharacterized protein</fullName>
    </submittedName>
</protein>
<feature type="transmembrane region" description="Helical" evidence="2">
    <location>
        <begin position="102"/>
        <end position="132"/>
    </location>
</feature>
<feature type="region of interest" description="Disordered" evidence="1">
    <location>
        <begin position="1"/>
        <end position="60"/>
    </location>
</feature>
<dbReference type="Proteomes" id="UP000642070">
    <property type="component" value="Unassembled WGS sequence"/>
</dbReference>
<evidence type="ECO:0000313" key="3">
    <source>
        <dbReference type="EMBL" id="GGM68324.1"/>
    </source>
</evidence>
<reference evidence="3" key="2">
    <citation type="submission" date="2020-09" db="EMBL/GenBank/DDBJ databases">
        <authorList>
            <person name="Sun Q."/>
            <person name="Ohkuma M."/>
        </authorList>
    </citation>
    <scope>NUCLEOTIDE SEQUENCE</scope>
    <source>
        <strain evidence="3">JCM 19831</strain>
    </source>
</reference>
<keyword evidence="2" id="KW-0812">Transmembrane</keyword>
<evidence type="ECO:0000256" key="1">
    <source>
        <dbReference type="SAM" id="MobiDB-lite"/>
    </source>
</evidence>
<accession>A0A917UCF1</accession>
<feature type="compositionally biased region" description="Low complexity" evidence="1">
    <location>
        <begin position="1"/>
        <end position="21"/>
    </location>
</feature>
<dbReference type="EMBL" id="BMPI01000057">
    <property type="protein sequence ID" value="GGM68324.1"/>
    <property type="molecule type" value="Genomic_DNA"/>
</dbReference>
<proteinExistence type="predicted"/>
<comment type="caution">
    <text evidence="3">The sequence shown here is derived from an EMBL/GenBank/DDBJ whole genome shotgun (WGS) entry which is preliminary data.</text>
</comment>
<evidence type="ECO:0000256" key="2">
    <source>
        <dbReference type="SAM" id="Phobius"/>
    </source>
</evidence>
<organism evidence="3 4">
    <name type="scientific">Dactylosporangium sucinum</name>
    <dbReference type="NCBI Taxonomy" id="1424081"/>
    <lineage>
        <taxon>Bacteria</taxon>
        <taxon>Bacillati</taxon>
        <taxon>Actinomycetota</taxon>
        <taxon>Actinomycetes</taxon>
        <taxon>Micromonosporales</taxon>
        <taxon>Micromonosporaceae</taxon>
        <taxon>Dactylosporangium</taxon>
    </lineage>
</organism>
<keyword evidence="2" id="KW-0472">Membrane</keyword>
<dbReference type="AlphaFoldDB" id="A0A917UCF1"/>
<name>A0A917UCF1_9ACTN</name>
<keyword evidence="2" id="KW-1133">Transmembrane helix</keyword>